<dbReference type="EMBL" id="FXAO01000006">
    <property type="protein sequence ID" value="SMG41293.1"/>
    <property type="molecule type" value="Genomic_DNA"/>
</dbReference>
<comment type="catalytic activity">
    <reaction evidence="1">
        <text>D-mannonate = 2-dehydro-3-deoxy-D-gluconate + H2O</text>
        <dbReference type="Rhea" id="RHEA:20097"/>
        <dbReference type="ChEBI" id="CHEBI:15377"/>
        <dbReference type="ChEBI" id="CHEBI:17767"/>
        <dbReference type="ChEBI" id="CHEBI:57990"/>
        <dbReference type="EC" id="4.2.1.8"/>
    </reaction>
</comment>
<evidence type="ECO:0000256" key="6">
    <source>
        <dbReference type="ARBA" id="ARBA00007389"/>
    </source>
</evidence>
<dbReference type="PANTHER" id="PTHR30387:SF2">
    <property type="entry name" value="MANNONATE DEHYDRATASE"/>
    <property type="match status" value="1"/>
</dbReference>
<keyword evidence="9" id="KW-0464">Manganese</keyword>
<dbReference type="GO" id="GO:0042840">
    <property type="term" value="P:D-glucuronate catabolic process"/>
    <property type="evidence" value="ECO:0007669"/>
    <property type="project" value="TreeGrafter"/>
</dbReference>
<evidence type="ECO:0000256" key="10">
    <source>
        <dbReference type="ARBA" id="ARBA00023239"/>
    </source>
</evidence>
<dbReference type="InterPro" id="IPR036237">
    <property type="entry name" value="Xyl_isomerase-like_sf"/>
</dbReference>
<comment type="pathway">
    <text evidence="5">Carbohydrate metabolism; pentose and glucuronate interconversion.</text>
</comment>
<keyword evidence="8" id="KW-0408">Iron</keyword>
<comment type="similarity">
    <text evidence="6">Belongs to the mannonate dehydratase family.</text>
</comment>
<proteinExistence type="inferred from homology"/>
<dbReference type="PANTHER" id="PTHR30387">
    <property type="entry name" value="MANNONATE DEHYDRATASE"/>
    <property type="match status" value="1"/>
</dbReference>
<dbReference type="AlphaFoldDB" id="A0A1X7KJP9"/>
<comment type="cofactor">
    <cofactor evidence="3">
        <name>Fe(2+)</name>
        <dbReference type="ChEBI" id="CHEBI:29033"/>
    </cofactor>
</comment>
<dbReference type="GO" id="GO:0008198">
    <property type="term" value="F:ferrous iron binding"/>
    <property type="evidence" value="ECO:0007669"/>
    <property type="project" value="TreeGrafter"/>
</dbReference>
<gene>
    <name evidence="11" type="ORF">SAMN03080602_02990</name>
</gene>
<evidence type="ECO:0000256" key="2">
    <source>
        <dbReference type="ARBA" id="ARBA00001936"/>
    </source>
</evidence>
<accession>A0A1X7KJP9</accession>
<evidence type="ECO:0000256" key="9">
    <source>
        <dbReference type="ARBA" id="ARBA00023211"/>
    </source>
</evidence>
<evidence type="ECO:0000256" key="8">
    <source>
        <dbReference type="ARBA" id="ARBA00023004"/>
    </source>
</evidence>
<evidence type="ECO:0000256" key="5">
    <source>
        <dbReference type="ARBA" id="ARBA00004892"/>
    </source>
</evidence>
<dbReference type="RefSeq" id="WP_085499744.1">
    <property type="nucleotide sequence ID" value="NZ_FXAO01000006.1"/>
</dbReference>
<dbReference type="Proteomes" id="UP000193420">
    <property type="component" value="Unassembled WGS sequence"/>
</dbReference>
<comment type="function">
    <text evidence="4">Catalyzes the dehydration of D-mannonate.</text>
</comment>
<dbReference type="Gene3D" id="3.20.20.150">
    <property type="entry name" value="Divalent-metal-dependent TIM barrel enzymes"/>
    <property type="match status" value="1"/>
</dbReference>
<reference evidence="12" key="1">
    <citation type="submission" date="2017-04" db="EMBL/GenBank/DDBJ databases">
        <authorList>
            <person name="Varghese N."/>
            <person name="Submissions S."/>
        </authorList>
    </citation>
    <scope>NUCLEOTIDE SEQUENCE [LARGE SCALE GENOMIC DNA]</scope>
    <source>
        <strain evidence="12">DSM 19835</strain>
    </source>
</reference>
<dbReference type="UniPathway" id="UPA00246"/>
<evidence type="ECO:0000256" key="7">
    <source>
        <dbReference type="ARBA" id="ARBA00012927"/>
    </source>
</evidence>
<dbReference type="GO" id="GO:0008927">
    <property type="term" value="F:mannonate dehydratase activity"/>
    <property type="evidence" value="ECO:0007669"/>
    <property type="project" value="UniProtKB-EC"/>
</dbReference>
<keyword evidence="10" id="KW-0456">Lyase</keyword>
<evidence type="ECO:0000313" key="12">
    <source>
        <dbReference type="Proteomes" id="UP000193420"/>
    </source>
</evidence>
<name>A0A1X7KJP9_9FLAO</name>
<organism evidence="11 12">
    <name type="scientific">Arenibacter troitsensis</name>
    <dbReference type="NCBI Taxonomy" id="188872"/>
    <lineage>
        <taxon>Bacteria</taxon>
        <taxon>Pseudomonadati</taxon>
        <taxon>Bacteroidota</taxon>
        <taxon>Flavobacteriia</taxon>
        <taxon>Flavobacteriales</taxon>
        <taxon>Flavobacteriaceae</taxon>
        <taxon>Arenibacter</taxon>
    </lineage>
</organism>
<dbReference type="InterPro" id="IPR004628">
    <property type="entry name" value="Man_deHydtase"/>
</dbReference>
<keyword evidence="12" id="KW-1185">Reference proteome</keyword>
<sequence length="346" mass="39373">MKRLIKTEKWANLPMRPGFGSFMHPTEEKLTLIKQLGVDEIILNMYKNNLIDTNFDSLPLPGDHQWEYKDLLMLRNTVENAGIRLLALENMPWTFYDKIMLGQPGRDEQLKHVQETISNMGRAGIPVLGYAWTPTGVWRSSTTYRIRGGAQAMSVNLEDFKNAPLSHGRVFSEEEMWDYYQYFLEGVLPVAEEAGVTLALHPNDPPVPSLAGVPQLFRSFEAYKKAMDLVKSENHGLQYCLGNFSEMGEDIDEVTEYFGKQDKLIYVHFQTVSNAISDNLQKFNEVFVDMPGYYDPVKVLKKLKEVGFKGMIMPGHVPKIIGDGSWEERGRSFTIGYIKGIMAALD</sequence>
<evidence type="ECO:0000256" key="4">
    <source>
        <dbReference type="ARBA" id="ARBA00002713"/>
    </source>
</evidence>
<dbReference type="SUPFAM" id="SSF51658">
    <property type="entry name" value="Xylose isomerase-like"/>
    <property type="match status" value="1"/>
</dbReference>
<dbReference type="EC" id="4.2.1.8" evidence="7"/>
<evidence type="ECO:0000256" key="1">
    <source>
        <dbReference type="ARBA" id="ARBA00001794"/>
    </source>
</evidence>
<dbReference type="OrthoDB" id="9780250at2"/>
<dbReference type="GO" id="GO:0030145">
    <property type="term" value="F:manganese ion binding"/>
    <property type="evidence" value="ECO:0007669"/>
    <property type="project" value="TreeGrafter"/>
</dbReference>
<comment type="cofactor">
    <cofactor evidence="2">
        <name>Mn(2+)</name>
        <dbReference type="ChEBI" id="CHEBI:29035"/>
    </cofactor>
</comment>
<dbReference type="Pfam" id="PF03786">
    <property type="entry name" value="UxuA"/>
    <property type="match status" value="2"/>
</dbReference>
<evidence type="ECO:0000256" key="3">
    <source>
        <dbReference type="ARBA" id="ARBA00001954"/>
    </source>
</evidence>
<dbReference type="STRING" id="188872.SAMN03080602_02990"/>
<evidence type="ECO:0000313" key="11">
    <source>
        <dbReference type="EMBL" id="SMG41293.1"/>
    </source>
</evidence>
<protein>
    <recommendedName>
        <fullName evidence="7">mannonate dehydratase</fullName>
        <ecNumber evidence="7">4.2.1.8</ecNumber>
    </recommendedName>
</protein>